<dbReference type="EMBL" id="KV454477">
    <property type="protein sequence ID" value="ODV62575.1"/>
    <property type="molecule type" value="Genomic_DNA"/>
</dbReference>
<evidence type="ECO:0000259" key="1">
    <source>
        <dbReference type="Pfam" id="PF00462"/>
    </source>
</evidence>
<dbReference type="Pfam" id="PF00462">
    <property type="entry name" value="Glutaredoxin"/>
    <property type="match status" value="1"/>
</dbReference>
<gene>
    <name evidence="2" type="ORF">ASCRUDRAFT_69366</name>
</gene>
<accession>A0A1D2VM00</accession>
<dbReference type="STRING" id="1344418.A0A1D2VM00"/>
<proteinExistence type="predicted"/>
<sequence length="116" mass="13674">MSEKYTKAANKFIADNKYFMISKSWCPDCHYAYRIWEKYKVSDKFFILELDKISNKDQAINLEKAFTKIIGQKWVPSIFFNGLYFGNEQTLKKLEQDGLLKQRFIEVGLINSSPNL</sequence>
<dbReference type="PROSITE" id="PS51354">
    <property type="entry name" value="GLUTAREDOXIN_2"/>
    <property type="match status" value="1"/>
</dbReference>
<dbReference type="GO" id="GO:0005634">
    <property type="term" value="C:nucleus"/>
    <property type="evidence" value="ECO:0007669"/>
    <property type="project" value="TreeGrafter"/>
</dbReference>
<keyword evidence="3" id="KW-1185">Reference proteome</keyword>
<feature type="domain" description="Glutaredoxin" evidence="1">
    <location>
        <begin position="20"/>
        <end position="83"/>
    </location>
</feature>
<dbReference type="FunCoup" id="A0A1D2VM00">
    <property type="interactions" value="24"/>
</dbReference>
<dbReference type="SUPFAM" id="SSF52833">
    <property type="entry name" value="Thioredoxin-like"/>
    <property type="match status" value="1"/>
</dbReference>
<dbReference type="RefSeq" id="XP_020048882.1">
    <property type="nucleotide sequence ID" value="XM_020191665.1"/>
</dbReference>
<dbReference type="InParanoid" id="A0A1D2VM00"/>
<dbReference type="PANTHER" id="PTHR45694">
    <property type="entry name" value="GLUTAREDOXIN 2"/>
    <property type="match status" value="1"/>
</dbReference>
<dbReference type="GeneID" id="30965301"/>
<dbReference type="InterPro" id="IPR036249">
    <property type="entry name" value="Thioredoxin-like_sf"/>
</dbReference>
<dbReference type="Proteomes" id="UP000095038">
    <property type="component" value="Unassembled WGS sequence"/>
</dbReference>
<dbReference type="GO" id="GO:0005737">
    <property type="term" value="C:cytoplasm"/>
    <property type="evidence" value="ECO:0007669"/>
    <property type="project" value="TreeGrafter"/>
</dbReference>
<dbReference type="PANTHER" id="PTHR45694:SF18">
    <property type="entry name" value="GLUTAREDOXIN-1-RELATED"/>
    <property type="match status" value="1"/>
</dbReference>
<reference evidence="3" key="1">
    <citation type="submission" date="2016-05" db="EMBL/GenBank/DDBJ databases">
        <title>Comparative genomics of biotechnologically important yeasts.</title>
        <authorList>
            <consortium name="DOE Joint Genome Institute"/>
            <person name="Riley R."/>
            <person name="Haridas S."/>
            <person name="Wolfe K.H."/>
            <person name="Lopes M.R."/>
            <person name="Hittinger C.T."/>
            <person name="Goker M."/>
            <person name="Salamov A."/>
            <person name="Wisecaver J."/>
            <person name="Long T.M."/>
            <person name="Aerts A.L."/>
            <person name="Barry K."/>
            <person name="Choi C."/>
            <person name="Clum A."/>
            <person name="Coughlan A.Y."/>
            <person name="Deshpande S."/>
            <person name="Douglass A.P."/>
            <person name="Hanson S.J."/>
            <person name="Klenk H.-P."/>
            <person name="Labutti K."/>
            <person name="Lapidus A."/>
            <person name="Lindquist E."/>
            <person name="Lipzen A."/>
            <person name="Meier-Kolthoff J.P."/>
            <person name="Ohm R.A."/>
            <person name="Otillar R.P."/>
            <person name="Pangilinan J."/>
            <person name="Peng Y."/>
            <person name="Rokas A."/>
            <person name="Rosa C.A."/>
            <person name="Scheuner C."/>
            <person name="Sibirny A.A."/>
            <person name="Slot J.C."/>
            <person name="Stielow J.B."/>
            <person name="Sun H."/>
            <person name="Kurtzman C.P."/>
            <person name="Blackwell M."/>
            <person name="Grigoriev I.V."/>
            <person name="Jeffries T.W."/>
        </authorList>
    </citation>
    <scope>NUCLEOTIDE SEQUENCE [LARGE SCALE GENOMIC DNA]</scope>
    <source>
        <strain evidence="3">DSM 1968</strain>
    </source>
</reference>
<dbReference type="OrthoDB" id="418495at2759"/>
<evidence type="ECO:0000313" key="2">
    <source>
        <dbReference type="EMBL" id="ODV62575.1"/>
    </source>
</evidence>
<dbReference type="Gene3D" id="3.40.30.10">
    <property type="entry name" value="Glutaredoxin"/>
    <property type="match status" value="1"/>
</dbReference>
<dbReference type="GO" id="GO:0034599">
    <property type="term" value="P:cellular response to oxidative stress"/>
    <property type="evidence" value="ECO:0007669"/>
    <property type="project" value="TreeGrafter"/>
</dbReference>
<protein>
    <recommendedName>
        <fullName evidence="1">Glutaredoxin domain-containing protein</fullName>
    </recommendedName>
</protein>
<dbReference type="InterPro" id="IPR002109">
    <property type="entry name" value="Glutaredoxin"/>
</dbReference>
<dbReference type="AlphaFoldDB" id="A0A1D2VM00"/>
<organism evidence="2 3">
    <name type="scientific">Ascoidea rubescens DSM 1968</name>
    <dbReference type="NCBI Taxonomy" id="1344418"/>
    <lineage>
        <taxon>Eukaryota</taxon>
        <taxon>Fungi</taxon>
        <taxon>Dikarya</taxon>
        <taxon>Ascomycota</taxon>
        <taxon>Saccharomycotina</taxon>
        <taxon>Saccharomycetes</taxon>
        <taxon>Ascoideaceae</taxon>
        <taxon>Ascoidea</taxon>
    </lineage>
</organism>
<name>A0A1D2VM00_9ASCO</name>
<dbReference type="GO" id="GO:0015038">
    <property type="term" value="F:glutathione disulfide oxidoreductase activity"/>
    <property type="evidence" value="ECO:0007669"/>
    <property type="project" value="TreeGrafter"/>
</dbReference>
<evidence type="ECO:0000313" key="3">
    <source>
        <dbReference type="Proteomes" id="UP000095038"/>
    </source>
</evidence>